<comment type="caution">
    <text evidence="1">The sequence shown here is derived from an EMBL/GenBank/DDBJ whole genome shotgun (WGS) entry which is preliminary data.</text>
</comment>
<name>A0A554MVZ8_9EURY</name>
<dbReference type="InParanoid" id="A0A554MVZ8"/>
<dbReference type="NCBIfam" id="TIGR01206">
    <property type="entry name" value="lysW"/>
    <property type="match status" value="1"/>
</dbReference>
<dbReference type="PANTHER" id="PTHR40393">
    <property type="entry name" value="LYSINE BIOSYNTHESIS PROTEIN-RELATED-RELATED"/>
    <property type="match status" value="1"/>
</dbReference>
<dbReference type="Pfam" id="PF21344">
    <property type="entry name" value="Zn_ribbon_LysW"/>
    <property type="match status" value="1"/>
</dbReference>
<dbReference type="Proteomes" id="UP000319894">
    <property type="component" value="Unassembled WGS sequence"/>
</dbReference>
<gene>
    <name evidence="1" type="primary">lysW</name>
    <name evidence="1" type="ORF">DP107_16255</name>
</gene>
<keyword evidence="2" id="KW-1185">Reference proteome</keyword>
<dbReference type="AlphaFoldDB" id="A0A554MVZ8"/>
<protein>
    <submittedName>
        <fullName evidence="1">Lysine biosynthesis protein LysW</fullName>
    </submittedName>
</protein>
<proteinExistence type="predicted"/>
<dbReference type="InterPro" id="IPR005906">
    <property type="entry name" value="LysW"/>
</dbReference>
<dbReference type="OrthoDB" id="159847at2157"/>
<dbReference type="EMBL" id="QMDX01000014">
    <property type="protein sequence ID" value="TSD09297.1"/>
    <property type="molecule type" value="Genomic_DNA"/>
</dbReference>
<evidence type="ECO:0000313" key="2">
    <source>
        <dbReference type="Proteomes" id="UP000319894"/>
    </source>
</evidence>
<dbReference type="PANTHER" id="PTHR40393:SF1">
    <property type="entry name" value="LYSINE BIOSYNTHESIS PROTEIN-RELATED"/>
    <property type="match status" value="1"/>
</dbReference>
<dbReference type="RefSeq" id="WP_144263196.1">
    <property type="nucleotide sequence ID" value="NZ_QMDX01000014.1"/>
</dbReference>
<reference evidence="1 2" key="1">
    <citation type="submission" date="2018-06" db="EMBL/GenBank/DDBJ databases">
        <title>Natronomonas sp. F16-60 a new haloarchaeon isolated from a solar saltern of Isla Cristina, Huelva, Spain.</title>
        <authorList>
            <person name="Duran-Viseras A."/>
            <person name="Sanchez-Porro C."/>
            <person name="Ventosa A."/>
        </authorList>
    </citation>
    <scope>NUCLEOTIDE SEQUENCE [LARGE SCALE GENOMIC DNA]</scope>
    <source>
        <strain evidence="1 2">F16-60</strain>
    </source>
</reference>
<dbReference type="Gene3D" id="2.20.28.160">
    <property type="match status" value="1"/>
</dbReference>
<evidence type="ECO:0000313" key="1">
    <source>
        <dbReference type="EMBL" id="TSD09297.1"/>
    </source>
</evidence>
<organism evidence="1 2">
    <name type="scientific">Haloglomus irregulare</name>
    <dbReference type="NCBI Taxonomy" id="2234134"/>
    <lineage>
        <taxon>Archaea</taxon>
        <taxon>Methanobacteriati</taxon>
        <taxon>Methanobacteriota</taxon>
        <taxon>Stenosarchaea group</taxon>
        <taxon>Halobacteria</taxon>
        <taxon>Halobacteriales</taxon>
        <taxon>Natronomonadaceae</taxon>
        <taxon>Haloglomus</taxon>
    </lineage>
</organism>
<accession>A0A554MVZ8</accession>
<sequence length="54" mass="5661">MVDCPECGAGVDLHDDLEVGEIVDCATCGAELEVIGEGPVDLDTAPELEEDWGE</sequence>